<dbReference type="SMART" id="SM00406">
    <property type="entry name" value="IGv"/>
    <property type="match status" value="1"/>
</dbReference>
<dbReference type="Ensembl" id="ENSMZET00005032001.1">
    <property type="protein sequence ID" value="ENSMZEP00005031001.1"/>
    <property type="gene ID" value="ENSMZEG00005023113.1"/>
</dbReference>
<evidence type="ECO:0000256" key="5">
    <source>
        <dbReference type="ARBA" id="ARBA00023180"/>
    </source>
</evidence>
<dbReference type="GO" id="GO:1903037">
    <property type="term" value="P:regulation of leukocyte cell-cell adhesion"/>
    <property type="evidence" value="ECO:0007669"/>
    <property type="project" value="UniProtKB-ARBA"/>
</dbReference>
<evidence type="ECO:0000256" key="2">
    <source>
        <dbReference type="ARBA" id="ARBA00022729"/>
    </source>
</evidence>
<sequence>NICASEADPKIITAESGQDVTLTCRAPNNTVTVLNWTRSDLKPEYVLLYQHGPSDSTHQHPSFKNRVDLQDTQMKGGDVSLILKNVTINDTGTYMCRVFMNETRSWMNISFVYLVVPPGE</sequence>
<dbReference type="Gene3D" id="2.60.40.10">
    <property type="entry name" value="Immunoglobulins"/>
    <property type="match status" value="1"/>
</dbReference>
<protein>
    <recommendedName>
        <fullName evidence="7">Ig-like domain-containing protein</fullName>
    </recommendedName>
</protein>
<dbReference type="FunFam" id="2.60.40.10:FF:000142">
    <property type="entry name" value="V-set domain-containing T-cell activation inhibitor 1"/>
    <property type="match status" value="1"/>
</dbReference>
<keyword evidence="2" id="KW-0732">Signal</keyword>
<keyword evidence="3" id="KW-0472">Membrane</keyword>
<reference evidence="8" key="1">
    <citation type="submission" date="2025-08" db="UniProtKB">
        <authorList>
            <consortium name="Ensembl"/>
        </authorList>
    </citation>
    <scope>IDENTIFICATION</scope>
</reference>
<keyword evidence="9" id="KW-1185">Reference proteome</keyword>
<organism evidence="8 9">
    <name type="scientific">Maylandia zebra</name>
    <name type="common">zebra mbuna</name>
    <dbReference type="NCBI Taxonomy" id="106582"/>
    <lineage>
        <taxon>Eukaryota</taxon>
        <taxon>Metazoa</taxon>
        <taxon>Chordata</taxon>
        <taxon>Craniata</taxon>
        <taxon>Vertebrata</taxon>
        <taxon>Euteleostomi</taxon>
        <taxon>Actinopterygii</taxon>
        <taxon>Neopterygii</taxon>
        <taxon>Teleostei</taxon>
        <taxon>Neoteleostei</taxon>
        <taxon>Acanthomorphata</taxon>
        <taxon>Ovalentaria</taxon>
        <taxon>Cichlomorphae</taxon>
        <taxon>Cichliformes</taxon>
        <taxon>Cichlidae</taxon>
        <taxon>African cichlids</taxon>
        <taxon>Pseudocrenilabrinae</taxon>
        <taxon>Haplochromini</taxon>
        <taxon>Maylandia</taxon>
        <taxon>Maylandia zebra complex</taxon>
    </lineage>
</organism>
<dbReference type="SMART" id="SM00409">
    <property type="entry name" value="IG"/>
    <property type="match status" value="1"/>
</dbReference>
<keyword evidence="4" id="KW-1015">Disulfide bond</keyword>
<keyword evidence="6" id="KW-0393">Immunoglobulin domain</keyword>
<dbReference type="PROSITE" id="PS50835">
    <property type="entry name" value="IG_LIKE"/>
    <property type="match status" value="1"/>
</dbReference>
<dbReference type="PANTHER" id="PTHR24100:SF151">
    <property type="entry name" value="ICOS LIGAND"/>
    <property type="match status" value="1"/>
</dbReference>
<proteinExistence type="predicted"/>
<dbReference type="InterPro" id="IPR003598">
    <property type="entry name" value="Ig_sub2"/>
</dbReference>
<dbReference type="GO" id="GO:0050852">
    <property type="term" value="P:T cell receptor signaling pathway"/>
    <property type="evidence" value="ECO:0007669"/>
    <property type="project" value="TreeGrafter"/>
</dbReference>
<evidence type="ECO:0000256" key="1">
    <source>
        <dbReference type="ARBA" id="ARBA00004370"/>
    </source>
</evidence>
<dbReference type="Pfam" id="PF07686">
    <property type="entry name" value="V-set"/>
    <property type="match status" value="1"/>
</dbReference>
<evidence type="ECO:0000256" key="3">
    <source>
        <dbReference type="ARBA" id="ARBA00023136"/>
    </source>
</evidence>
<dbReference type="SUPFAM" id="SSF48726">
    <property type="entry name" value="Immunoglobulin"/>
    <property type="match status" value="1"/>
</dbReference>
<name>A0A3P9DA37_9CICH</name>
<comment type="subcellular location">
    <subcellularLocation>
        <location evidence="1">Membrane</location>
    </subcellularLocation>
</comment>
<accession>A0A3P9DA37</accession>
<dbReference type="GO" id="GO:0005102">
    <property type="term" value="F:signaling receptor binding"/>
    <property type="evidence" value="ECO:0007669"/>
    <property type="project" value="TreeGrafter"/>
</dbReference>
<dbReference type="InterPro" id="IPR003599">
    <property type="entry name" value="Ig_sub"/>
</dbReference>
<dbReference type="InterPro" id="IPR013106">
    <property type="entry name" value="Ig_V-set"/>
</dbReference>
<dbReference type="GO" id="GO:0050863">
    <property type="term" value="P:regulation of T cell activation"/>
    <property type="evidence" value="ECO:0007669"/>
    <property type="project" value="UniProtKB-ARBA"/>
</dbReference>
<dbReference type="GO" id="GO:0009897">
    <property type="term" value="C:external side of plasma membrane"/>
    <property type="evidence" value="ECO:0007669"/>
    <property type="project" value="TreeGrafter"/>
</dbReference>
<evidence type="ECO:0000259" key="7">
    <source>
        <dbReference type="PROSITE" id="PS50835"/>
    </source>
</evidence>
<dbReference type="InterPro" id="IPR050504">
    <property type="entry name" value="IgSF_BTN/MOG"/>
</dbReference>
<dbReference type="GeneTree" id="ENSGT01150000288470"/>
<dbReference type="InterPro" id="IPR013783">
    <property type="entry name" value="Ig-like_fold"/>
</dbReference>
<dbReference type="InterPro" id="IPR007110">
    <property type="entry name" value="Ig-like_dom"/>
</dbReference>
<dbReference type="InterPro" id="IPR036179">
    <property type="entry name" value="Ig-like_dom_sf"/>
</dbReference>
<evidence type="ECO:0000256" key="6">
    <source>
        <dbReference type="ARBA" id="ARBA00023319"/>
    </source>
</evidence>
<evidence type="ECO:0000313" key="9">
    <source>
        <dbReference type="Proteomes" id="UP000265160"/>
    </source>
</evidence>
<dbReference type="AlphaFoldDB" id="A0A3P9DA37"/>
<dbReference type="SMART" id="SM00408">
    <property type="entry name" value="IGc2"/>
    <property type="match status" value="1"/>
</dbReference>
<reference evidence="8" key="2">
    <citation type="submission" date="2025-09" db="UniProtKB">
        <authorList>
            <consortium name="Ensembl"/>
        </authorList>
    </citation>
    <scope>IDENTIFICATION</scope>
</reference>
<evidence type="ECO:0000313" key="8">
    <source>
        <dbReference type="Ensembl" id="ENSMZEP00005031001.1"/>
    </source>
</evidence>
<dbReference type="PANTHER" id="PTHR24100">
    <property type="entry name" value="BUTYROPHILIN"/>
    <property type="match status" value="1"/>
</dbReference>
<keyword evidence="5" id="KW-0325">Glycoprotein</keyword>
<feature type="domain" description="Ig-like" evidence="7">
    <location>
        <begin position="1"/>
        <end position="110"/>
    </location>
</feature>
<dbReference type="Proteomes" id="UP000265160">
    <property type="component" value="Unplaced"/>
</dbReference>
<dbReference type="GO" id="GO:0001817">
    <property type="term" value="P:regulation of cytokine production"/>
    <property type="evidence" value="ECO:0007669"/>
    <property type="project" value="TreeGrafter"/>
</dbReference>
<evidence type="ECO:0000256" key="4">
    <source>
        <dbReference type="ARBA" id="ARBA00023157"/>
    </source>
</evidence>